<accession>A0AAV2RLY2</accession>
<keyword evidence="13" id="KW-1003">Cell membrane</keyword>
<keyword evidence="8 13" id="KW-0378">Hydrolase</keyword>
<keyword evidence="7 13" id="KW-0732">Signal</keyword>
<reference evidence="15 16" key="1">
    <citation type="submission" date="2024-05" db="EMBL/GenBank/DDBJ databases">
        <authorList>
            <person name="Wallberg A."/>
        </authorList>
    </citation>
    <scope>NUCLEOTIDE SEQUENCE [LARGE SCALE GENOMIC DNA]</scope>
</reference>
<dbReference type="GO" id="GO:0046872">
    <property type="term" value="F:metal ion binding"/>
    <property type="evidence" value="ECO:0007669"/>
    <property type="project" value="UniProtKB-UniRule"/>
</dbReference>
<dbReference type="GO" id="GO:0006508">
    <property type="term" value="P:proteolysis"/>
    <property type="evidence" value="ECO:0007669"/>
    <property type="project" value="UniProtKB-KW"/>
</dbReference>
<organism evidence="15 16">
    <name type="scientific">Meganyctiphanes norvegica</name>
    <name type="common">Northern krill</name>
    <name type="synonym">Thysanopoda norvegica</name>
    <dbReference type="NCBI Taxonomy" id="48144"/>
    <lineage>
        <taxon>Eukaryota</taxon>
        <taxon>Metazoa</taxon>
        <taxon>Ecdysozoa</taxon>
        <taxon>Arthropoda</taxon>
        <taxon>Crustacea</taxon>
        <taxon>Multicrustacea</taxon>
        <taxon>Malacostraca</taxon>
        <taxon>Eumalacostraca</taxon>
        <taxon>Eucarida</taxon>
        <taxon>Euphausiacea</taxon>
        <taxon>Euphausiidae</taxon>
        <taxon>Meganyctiphanes</taxon>
    </lineage>
</organism>
<evidence type="ECO:0000256" key="14">
    <source>
        <dbReference type="SAM" id="MobiDB-lite"/>
    </source>
</evidence>
<evidence type="ECO:0000313" key="16">
    <source>
        <dbReference type="Proteomes" id="UP001497623"/>
    </source>
</evidence>
<keyword evidence="16" id="KW-1185">Reference proteome</keyword>
<comment type="similarity">
    <text evidence="3 13">Belongs to the TIKI family.</text>
</comment>
<evidence type="ECO:0000313" key="15">
    <source>
        <dbReference type="EMBL" id="CAL4125924.1"/>
    </source>
</evidence>
<keyword evidence="5" id="KW-0812">Transmembrane</keyword>
<comment type="subcellular location">
    <subcellularLocation>
        <location evidence="13">Cell membrane</location>
        <topology evidence="13">Single-pass type I membrane protein</topology>
    </subcellularLocation>
    <subcellularLocation>
        <location evidence="2">Membrane</location>
        <topology evidence="2">Single-pass type I membrane protein</topology>
    </subcellularLocation>
</comment>
<comment type="cofactor">
    <cofactor evidence="13">
        <name>Mn(2+)</name>
        <dbReference type="ChEBI" id="CHEBI:29035"/>
    </cofactor>
    <cofactor evidence="13">
        <name>Co(2+)</name>
        <dbReference type="ChEBI" id="CHEBI:48828"/>
    </cofactor>
    <text evidence="13">Divalent metal cations. Mn(2+) or Co(2+).</text>
</comment>
<dbReference type="Pfam" id="PF01963">
    <property type="entry name" value="TraB_PrgY_gumN"/>
    <property type="match status" value="1"/>
</dbReference>
<dbReference type="AlphaFoldDB" id="A0AAV2RLY2"/>
<name>A0AAV2RLY2_MEGNR</name>
<keyword evidence="10 13" id="KW-0482">Metalloprotease</keyword>
<evidence type="ECO:0000256" key="3">
    <source>
        <dbReference type="ARBA" id="ARBA00008261"/>
    </source>
</evidence>
<evidence type="ECO:0000256" key="13">
    <source>
        <dbReference type="RuleBase" id="RU369069"/>
    </source>
</evidence>
<protein>
    <recommendedName>
        <fullName evidence="13">Metalloprotease TIKI homolog</fullName>
        <ecNumber evidence="13">3.4.-.-</ecNumber>
    </recommendedName>
</protein>
<evidence type="ECO:0000256" key="10">
    <source>
        <dbReference type="ARBA" id="ARBA00023049"/>
    </source>
</evidence>
<gene>
    <name evidence="15" type="ORF">MNOR_LOCUS25333</name>
</gene>
<feature type="region of interest" description="Disordered" evidence="14">
    <location>
        <begin position="379"/>
        <end position="399"/>
    </location>
</feature>
<dbReference type="GO" id="GO:0030178">
    <property type="term" value="P:negative regulation of Wnt signaling pathway"/>
    <property type="evidence" value="ECO:0007669"/>
    <property type="project" value="UniProtKB-UniRule"/>
</dbReference>
<evidence type="ECO:0000256" key="6">
    <source>
        <dbReference type="ARBA" id="ARBA00022723"/>
    </source>
</evidence>
<evidence type="ECO:0000256" key="5">
    <source>
        <dbReference type="ARBA" id="ARBA00022692"/>
    </source>
</evidence>
<evidence type="ECO:0000256" key="4">
    <source>
        <dbReference type="ARBA" id="ARBA00022670"/>
    </source>
</evidence>
<dbReference type="EMBL" id="CAXKWB010024078">
    <property type="protein sequence ID" value="CAL4125924.1"/>
    <property type="molecule type" value="Genomic_DNA"/>
</dbReference>
<keyword evidence="4 13" id="KW-0645">Protease</keyword>
<feature type="region of interest" description="Disordered" evidence="14">
    <location>
        <begin position="457"/>
        <end position="487"/>
    </location>
</feature>
<dbReference type="EC" id="3.4.-.-" evidence="13"/>
<keyword evidence="12" id="KW-0325">Glycoprotein</keyword>
<comment type="function">
    <text evidence="13">Metalloprotease that acts as a negative regulator of the Wnt signaling pathway.</text>
</comment>
<keyword evidence="9" id="KW-1133">Transmembrane helix</keyword>
<dbReference type="InterPro" id="IPR002816">
    <property type="entry name" value="TraB/PrgY/GumN_fam"/>
</dbReference>
<sequence>MLVAIGGAQKFQLFRRIRGRSAVYVSISRSVKSYKILKAYFYGYFVPTMNDYVQKRPKVHTHPSELMIFFRFKRTYGIYIFKTAMRFPENNCREVPRTDRDIFKKSGFREVPMTDIYIYIPLTIVNLLPRGRRLTAVLAGDPRIYGRPKGQPMFVRQMIYIPVLLDIGQNEIYLKYILAQVCNWERKRPVWVMLMVNSLTESDIRSRGVPVLDLYLAQEAERLHKHTGAVERVEEQCVPLNELNFSQVVFALNHTLSQQEILRDGDARVSYTTDDLIQHYNCGDLDAVIFSQDTTQVPHLGNASLPPVEAATATHIDDYFREELIYRRNQRMGERVVDIINSNPEQSFFFAFGAGHFLGNHTVLDVVKANGLNVQHVSPEQRLKRHKRRRGGSNHRGGVVPELSVLKDFTLNTNLMDANHQQDPAFARFLSEQNRRRGQPITSAPSRKHAHFNDLWVRIDPQPPDPDKVISPYDEDGSSTGGSSREDAKLVEESLRVWYGLPTAPAATGGSTTAHLPVAILKIRTLSVLPHPLPML</sequence>
<dbReference type="Proteomes" id="UP001497623">
    <property type="component" value="Unassembled WGS sequence"/>
</dbReference>
<dbReference type="GO" id="GO:0005886">
    <property type="term" value="C:plasma membrane"/>
    <property type="evidence" value="ECO:0007669"/>
    <property type="project" value="UniProtKB-SubCell"/>
</dbReference>
<evidence type="ECO:0000256" key="8">
    <source>
        <dbReference type="ARBA" id="ARBA00022801"/>
    </source>
</evidence>
<dbReference type="GO" id="GO:0016055">
    <property type="term" value="P:Wnt signaling pathway"/>
    <property type="evidence" value="ECO:0007669"/>
    <property type="project" value="UniProtKB-KW"/>
</dbReference>
<comment type="cofactor">
    <cofactor evidence="1">
        <name>Co(2+)</name>
        <dbReference type="ChEBI" id="CHEBI:48828"/>
    </cofactor>
</comment>
<feature type="non-terminal residue" evidence="15">
    <location>
        <position position="536"/>
    </location>
</feature>
<evidence type="ECO:0000256" key="12">
    <source>
        <dbReference type="ARBA" id="ARBA00023180"/>
    </source>
</evidence>
<keyword evidence="13" id="KW-0879">Wnt signaling pathway</keyword>
<dbReference type="GO" id="GO:0004222">
    <property type="term" value="F:metalloendopeptidase activity"/>
    <property type="evidence" value="ECO:0007669"/>
    <property type="project" value="UniProtKB-UniRule"/>
</dbReference>
<comment type="caution">
    <text evidence="15">The sequence shown here is derived from an EMBL/GenBank/DDBJ whole genome shotgun (WGS) entry which is preliminary data.</text>
</comment>
<evidence type="ECO:0000256" key="11">
    <source>
        <dbReference type="ARBA" id="ARBA00023136"/>
    </source>
</evidence>
<dbReference type="InterPro" id="IPR040230">
    <property type="entry name" value="TIKI1/2-like"/>
</dbReference>
<keyword evidence="6 13" id="KW-0479">Metal-binding</keyword>
<feature type="compositionally biased region" description="Basic residues" evidence="14">
    <location>
        <begin position="383"/>
        <end position="393"/>
    </location>
</feature>
<proteinExistence type="inferred from homology"/>
<evidence type="ECO:0000256" key="9">
    <source>
        <dbReference type="ARBA" id="ARBA00022989"/>
    </source>
</evidence>
<evidence type="ECO:0000256" key="2">
    <source>
        <dbReference type="ARBA" id="ARBA00004479"/>
    </source>
</evidence>
<evidence type="ECO:0000256" key="7">
    <source>
        <dbReference type="ARBA" id="ARBA00022729"/>
    </source>
</evidence>
<evidence type="ECO:0000256" key="1">
    <source>
        <dbReference type="ARBA" id="ARBA00001941"/>
    </source>
</evidence>
<dbReference type="PANTHER" id="PTHR31120:SF6">
    <property type="entry name" value="METALLOPROTEASE TIKI HOMOLOG"/>
    <property type="match status" value="1"/>
</dbReference>
<keyword evidence="11" id="KW-0472">Membrane</keyword>
<dbReference type="CDD" id="cd14789">
    <property type="entry name" value="Tiki"/>
    <property type="match status" value="1"/>
</dbReference>
<dbReference type="PANTHER" id="PTHR31120">
    <property type="entry name" value="METALLOPROTEASE TIKI"/>
    <property type="match status" value="1"/>
</dbReference>